<sequence length="869" mass="97102">MATPLRTCVRCQIDILQATGKRRAGQSISNIRRQSVRLPGRLAVSRRAYSDDATANDHEEPREWASPRNPTLDQIKEQLGVTKTRVITQTQPRYAGDITGTLEPEPEITDEEFQRNHPGLGALTPWTFPLDGPYRTIDGLSDNDIGKKVILRGWLYSAKPGNSGLAFGTILQGGKFIQATFDKDNGFKNPHGILTVQSHTPLEIEGTLKYKPRRGLKFTTRSQITAISVPEDVENFHKSLEIIVQRCEPIGDPPKQPIIAGTVHPPEKRYVSMRTSPDLLKSLQLRHQVSQICRKHLDEEGFLEVETPLLFKSTPEGAREFLVPTRTPGQMYALPQSPQQYKQILMAGGILKYFQLAKCFRDEDLRADRQPEFTQLDLEMGFVDGTIVQKTIERLLKRIWYEVLGVKLPNFRVISYSHAISHYGIDKPDTRYGMTIRPFEKIVEQHSAAARTPIHSQWKYEVITQPSDISNSKLNHIVRALSDPSDGDFAPLRGENPECIVFKTGNELDYHNIRKQIVRVAPFLKESPLELERIIGAMASKNFLPTNHIVVIGRRKKEFNPGGSTSMGLLRKQLCQRLIQVGAMEQLVGWQFLWVTHFPLFTPIDPSENEPGQSGTAGYKSTHHPFTSPTLSTRENLLISPWKTLGHHYDIVLNGVELGGGSTRIHEAELQRTILEDILKVPAEKMGTFKHLLEMLETGCPPHAGLAIGFDRLIAILAGRESIRDVIAFPKNNKGQDPVVSSPGVVTDRQLEEYGIELKDKLVEGQETAATSAKEETLEVPVVPDVEGGEATEGTIEVEVPGESDVVLKDTSEVEEPVEVPAEEEAAAETIEETPSTPEVSVEEQLTANEENQTEEKAEAVEEKNPEHT</sequence>
<dbReference type="GO" id="GO:0004815">
    <property type="term" value="F:aspartate-tRNA ligase activity"/>
    <property type="evidence" value="ECO:0007669"/>
    <property type="project" value="TreeGrafter"/>
</dbReference>
<dbReference type="InterPro" id="IPR004524">
    <property type="entry name" value="Asp-tRNA-ligase_1"/>
</dbReference>
<keyword evidence="4" id="KW-0067">ATP-binding</keyword>
<feature type="compositionally biased region" description="Basic and acidic residues" evidence="7">
    <location>
        <begin position="854"/>
        <end position="869"/>
    </location>
</feature>
<dbReference type="PROSITE" id="PS50862">
    <property type="entry name" value="AA_TRNA_LIGASE_II"/>
    <property type="match status" value="1"/>
</dbReference>
<evidence type="ECO:0000256" key="1">
    <source>
        <dbReference type="ARBA" id="ARBA00006303"/>
    </source>
</evidence>
<evidence type="ECO:0000256" key="3">
    <source>
        <dbReference type="ARBA" id="ARBA00022741"/>
    </source>
</evidence>
<evidence type="ECO:0000256" key="4">
    <source>
        <dbReference type="ARBA" id="ARBA00022840"/>
    </source>
</evidence>
<keyword evidence="10" id="KW-1185">Reference proteome</keyword>
<protein>
    <recommendedName>
        <fullName evidence="8">Aminoacyl-transfer RNA synthetases class-II family profile domain-containing protein</fullName>
    </recommendedName>
</protein>
<evidence type="ECO:0000256" key="6">
    <source>
        <dbReference type="ARBA" id="ARBA00023146"/>
    </source>
</evidence>
<comment type="similarity">
    <text evidence="1">Belongs to the class-II aminoacyl-tRNA synthetase family. Type 1 subfamily.</text>
</comment>
<dbReference type="InterPro" id="IPR012340">
    <property type="entry name" value="NA-bd_OB-fold"/>
</dbReference>
<dbReference type="InterPro" id="IPR004115">
    <property type="entry name" value="GAD-like_sf"/>
</dbReference>
<gene>
    <name evidence="9" type="ORF">TWF481_001366</name>
</gene>
<dbReference type="Gene3D" id="2.40.50.140">
    <property type="entry name" value="Nucleic acid-binding proteins"/>
    <property type="match status" value="1"/>
</dbReference>
<feature type="region of interest" description="Disordered" evidence="7">
    <location>
        <begin position="47"/>
        <end position="69"/>
    </location>
</feature>
<proteinExistence type="inferred from homology"/>
<feature type="region of interest" description="Disordered" evidence="7">
    <location>
        <begin position="605"/>
        <end position="626"/>
    </location>
</feature>
<dbReference type="NCBIfam" id="NF001750">
    <property type="entry name" value="PRK00476.1"/>
    <property type="match status" value="1"/>
</dbReference>
<evidence type="ECO:0000256" key="7">
    <source>
        <dbReference type="SAM" id="MobiDB-lite"/>
    </source>
</evidence>
<organism evidence="9 10">
    <name type="scientific">Arthrobotrys musiformis</name>
    <dbReference type="NCBI Taxonomy" id="47236"/>
    <lineage>
        <taxon>Eukaryota</taxon>
        <taxon>Fungi</taxon>
        <taxon>Dikarya</taxon>
        <taxon>Ascomycota</taxon>
        <taxon>Pezizomycotina</taxon>
        <taxon>Orbiliomycetes</taxon>
        <taxon>Orbiliales</taxon>
        <taxon>Orbiliaceae</taxon>
        <taxon>Arthrobotrys</taxon>
    </lineage>
</organism>
<dbReference type="SUPFAM" id="SSF50249">
    <property type="entry name" value="Nucleic acid-binding proteins"/>
    <property type="match status" value="1"/>
</dbReference>
<evidence type="ECO:0000313" key="10">
    <source>
        <dbReference type="Proteomes" id="UP001370758"/>
    </source>
</evidence>
<dbReference type="PANTHER" id="PTHR22594:SF5">
    <property type="entry name" value="ASPARTATE--TRNA LIGASE, MITOCHONDRIAL"/>
    <property type="match status" value="1"/>
</dbReference>
<feature type="region of interest" description="Disordered" evidence="7">
    <location>
        <begin position="804"/>
        <end position="869"/>
    </location>
</feature>
<dbReference type="GO" id="GO:0005524">
    <property type="term" value="F:ATP binding"/>
    <property type="evidence" value="ECO:0007669"/>
    <property type="project" value="UniProtKB-KW"/>
</dbReference>
<dbReference type="HAMAP" id="MF_00044">
    <property type="entry name" value="Asp_tRNA_synth_type1"/>
    <property type="match status" value="1"/>
</dbReference>
<dbReference type="Pfam" id="PF00152">
    <property type="entry name" value="tRNA-synt_2"/>
    <property type="match status" value="1"/>
</dbReference>
<dbReference type="InterPro" id="IPR002312">
    <property type="entry name" value="Asp/Asn-tRNA-synth_IIb"/>
</dbReference>
<evidence type="ECO:0000313" key="9">
    <source>
        <dbReference type="EMBL" id="KAK6512480.1"/>
    </source>
</evidence>
<keyword evidence="3" id="KW-0547">Nucleotide-binding</keyword>
<comment type="caution">
    <text evidence="9">The sequence shown here is derived from an EMBL/GenBank/DDBJ whole genome shotgun (WGS) entry which is preliminary data.</text>
</comment>
<dbReference type="Gene3D" id="3.30.1360.30">
    <property type="entry name" value="GAD-like domain"/>
    <property type="match status" value="1"/>
</dbReference>
<name>A0AAV9WSN5_9PEZI</name>
<dbReference type="PANTHER" id="PTHR22594">
    <property type="entry name" value="ASPARTYL/LYSYL-TRNA SYNTHETASE"/>
    <property type="match status" value="1"/>
</dbReference>
<reference evidence="9 10" key="1">
    <citation type="submission" date="2023-08" db="EMBL/GenBank/DDBJ databases">
        <authorList>
            <person name="Palmer J.M."/>
        </authorList>
    </citation>
    <scope>NUCLEOTIDE SEQUENCE [LARGE SCALE GENOMIC DNA]</scope>
    <source>
        <strain evidence="9 10">TWF481</strain>
    </source>
</reference>
<keyword evidence="2" id="KW-0436">Ligase</keyword>
<feature type="compositionally biased region" description="Acidic residues" evidence="7">
    <location>
        <begin position="813"/>
        <end position="832"/>
    </location>
</feature>
<dbReference type="NCBIfam" id="TIGR00459">
    <property type="entry name" value="aspS_bact"/>
    <property type="match status" value="1"/>
</dbReference>
<dbReference type="InterPro" id="IPR004364">
    <property type="entry name" value="Aa-tRNA-synt_II"/>
</dbReference>
<evidence type="ECO:0000256" key="2">
    <source>
        <dbReference type="ARBA" id="ARBA00022598"/>
    </source>
</evidence>
<dbReference type="Gene3D" id="3.30.930.10">
    <property type="entry name" value="Bira Bifunctional Protein, Domain 2"/>
    <property type="match status" value="1"/>
</dbReference>
<dbReference type="EMBL" id="JAVHJL010000001">
    <property type="protein sequence ID" value="KAK6512480.1"/>
    <property type="molecule type" value="Genomic_DNA"/>
</dbReference>
<dbReference type="GO" id="GO:0006422">
    <property type="term" value="P:aspartyl-tRNA aminoacylation"/>
    <property type="evidence" value="ECO:0007669"/>
    <property type="project" value="TreeGrafter"/>
</dbReference>
<dbReference type="Proteomes" id="UP001370758">
    <property type="component" value="Unassembled WGS sequence"/>
</dbReference>
<keyword evidence="5" id="KW-0648">Protein biosynthesis</keyword>
<dbReference type="PRINTS" id="PR01042">
    <property type="entry name" value="TRNASYNTHASP"/>
</dbReference>
<keyword evidence="6" id="KW-0030">Aminoacyl-tRNA synthetase</keyword>
<accession>A0AAV9WSN5</accession>
<feature type="compositionally biased region" description="Basic and acidic residues" evidence="7">
    <location>
        <begin position="55"/>
        <end position="65"/>
    </location>
</feature>
<feature type="domain" description="Aminoacyl-transfer RNA synthetases class-II family profile" evidence="8">
    <location>
        <begin position="283"/>
        <end position="730"/>
    </location>
</feature>
<dbReference type="GO" id="GO:0005739">
    <property type="term" value="C:mitochondrion"/>
    <property type="evidence" value="ECO:0007669"/>
    <property type="project" value="TreeGrafter"/>
</dbReference>
<dbReference type="SUPFAM" id="SSF55681">
    <property type="entry name" value="Class II aaRS and biotin synthetases"/>
    <property type="match status" value="1"/>
</dbReference>
<dbReference type="InterPro" id="IPR006195">
    <property type="entry name" value="aa-tRNA-synth_II"/>
</dbReference>
<dbReference type="InterPro" id="IPR045864">
    <property type="entry name" value="aa-tRNA-synth_II/BPL/LPL"/>
</dbReference>
<evidence type="ECO:0000259" key="8">
    <source>
        <dbReference type="PROSITE" id="PS50862"/>
    </source>
</evidence>
<dbReference type="AlphaFoldDB" id="A0AAV9WSN5"/>
<evidence type="ECO:0000256" key="5">
    <source>
        <dbReference type="ARBA" id="ARBA00022917"/>
    </source>
</evidence>